<name>A0AAV4TZQ6_CAEEX</name>
<dbReference type="Proteomes" id="UP001054945">
    <property type="component" value="Unassembled WGS sequence"/>
</dbReference>
<evidence type="ECO:0000313" key="2">
    <source>
        <dbReference type="Proteomes" id="UP001054945"/>
    </source>
</evidence>
<accession>A0AAV4TZQ6</accession>
<gene>
    <name evidence="1" type="ORF">CEXT_34501</name>
</gene>
<protein>
    <submittedName>
        <fullName evidence="1">Uncharacterized protein</fullName>
    </submittedName>
</protein>
<dbReference type="AlphaFoldDB" id="A0AAV4TZQ6"/>
<reference evidence="1 2" key="1">
    <citation type="submission" date="2021-06" db="EMBL/GenBank/DDBJ databases">
        <title>Caerostris extrusa draft genome.</title>
        <authorList>
            <person name="Kono N."/>
            <person name="Arakawa K."/>
        </authorList>
    </citation>
    <scope>NUCLEOTIDE SEQUENCE [LARGE SCALE GENOMIC DNA]</scope>
</reference>
<comment type="caution">
    <text evidence="1">The sequence shown here is derived from an EMBL/GenBank/DDBJ whole genome shotgun (WGS) entry which is preliminary data.</text>
</comment>
<dbReference type="EMBL" id="BPLR01012053">
    <property type="protein sequence ID" value="GIY50972.1"/>
    <property type="molecule type" value="Genomic_DNA"/>
</dbReference>
<sequence>MRSKIWEWSEFALEIQSASCIFCASWRHRDWRGNLARRGSREEGESLGNNCSLRGIRKETKIWTLYESQDKKAINDYLKKRGQRGEIIPITM</sequence>
<evidence type="ECO:0000313" key="1">
    <source>
        <dbReference type="EMBL" id="GIY50972.1"/>
    </source>
</evidence>
<proteinExistence type="predicted"/>
<organism evidence="1 2">
    <name type="scientific">Caerostris extrusa</name>
    <name type="common">Bark spider</name>
    <name type="synonym">Caerostris bankana</name>
    <dbReference type="NCBI Taxonomy" id="172846"/>
    <lineage>
        <taxon>Eukaryota</taxon>
        <taxon>Metazoa</taxon>
        <taxon>Ecdysozoa</taxon>
        <taxon>Arthropoda</taxon>
        <taxon>Chelicerata</taxon>
        <taxon>Arachnida</taxon>
        <taxon>Araneae</taxon>
        <taxon>Araneomorphae</taxon>
        <taxon>Entelegynae</taxon>
        <taxon>Araneoidea</taxon>
        <taxon>Araneidae</taxon>
        <taxon>Caerostris</taxon>
    </lineage>
</organism>
<keyword evidence="2" id="KW-1185">Reference proteome</keyword>